<proteinExistence type="predicted"/>
<dbReference type="AlphaFoldDB" id="A0A2R5EZR3"/>
<name>A0A2R5EZR3_9BACL</name>
<dbReference type="Proteomes" id="UP000245202">
    <property type="component" value="Unassembled WGS sequence"/>
</dbReference>
<accession>A0A2R5EZR3</accession>
<sequence>MQQSSLFTALSYNPIAYAALFHKVVFISPLLELHAYQHVFAIHPCLSGMRFIPLKQKLWI</sequence>
<evidence type="ECO:0000313" key="2">
    <source>
        <dbReference type="Proteomes" id="UP000245202"/>
    </source>
</evidence>
<comment type="caution">
    <text evidence="1">The sequence shown here is derived from an EMBL/GenBank/DDBJ whole genome shotgun (WGS) entry which is preliminary data.</text>
</comment>
<evidence type="ECO:0000313" key="1">
    <source>
        <dbReference type="EMBL" id="GBG09313.1"/>
    </source>
</evidence>
<organism evidence="1 2">
    <name type="scientific">Paenibacillus agaridevorans</name>
    <dbReference type="NCBI Taxonomy" id="171404"/>
    <lineage>
        <taxon>Bacteria</taxon>
        <taxon>Bacillati</taxon>
        <taxon>Bacillota</taxon>
        <taxon>Bacilli</taxon>
        <taxon>Bacillales</taxon>
        <taxon>Paenibacillaceae</taxon>
        <taxon>Paenibacillus</taxon>
    </lineage>
</organism>
<reference evidence="1 2" key="1">
    <citation type="submission" date="2017-08" db="EMBL/GenBank/DDBJ databases">
        <title>Substantial Increase in Enzyme Production by Combined Drug-Resistance Mutations in Paenibacillus agaridevorans.</title>
        <authorList>
            <person name="Tanaka Y."/>
            <person name="Funane K."/>
            <person name="Hosaka T."/>
            <person name="Shiwa Y."/>
            <person name="Fujita N."/>
            <person name="Miyazaki T."/>
            <person name="Yoshikawa H."/>
            <person name="Murakami K."/>
            <person name="Kasahara K."/>
            <person name="Inaoka T."/>
            <person name="Hiraga Y."/>
            <person name="Ochi K."/>
        </authorList>
    </citation>
    <scope>NUCLEOTIDE SEQUENCE [LARGE SCALE GENOMIC DNA]</scope>
    <source>
        <strain evidence="1 2">T-3040</strain>
    </source>
</reference>
<protein>
    <submittedName>
        <fullName evidence="1">Uncharacterized protein</fullName>
    </submittedName>
</protein>
<gene>
    <name evidence="1" type="ORF">PAT3040_03957</name>
</gene>
<dbReference type="EMBL" id="BDQX01000210">
    <property type="protein sequence ID" value="GBG09313.1"/>
    <property type="molecule type" value="Genomic_DNA"/>
</dbReference>
<keyword evidence="2" id="KW-1185">Reference proteome</keyword>